<name>A0A2R8AVC3_9RHOB</name>
<dbReference type="InterPro" id="IPR052716">
    <property type="entry name" value="MOSC_domain"/>
</dbReference>
<dbReference type="PANTHER" id="PTHR36930">
    <property type="entry name" value="METAL-SULFUR CLUSTER BIOSYNTHESIS PROTEINS YUAD-RELATED"/>
    <property type="match status" value="1"/>
</dbReference>
<dbReference type="InterPro" id="IPR005302">
    <property type="entry name" value="MoCF_Sase_C"/>
</dbReference>
<accession>A0A2R8AVC3</accession>
<dbReference type="PROSITE" id="PS51340">
    <property type="entry name" value="MOSC"/>
    <property type="match status" value="1"/>
</dbReference>
<dbReference type="SUPFAM" id="SSF50800">
    <property type="entry name" value="PK beta-barrel domain-like"/>
    <property type="match status" value="1"/>
</dbReference>
<dbReference type="AlphaFoldDB" id="A0A2R8AVC3"/>
<feature type="domain" description="MOSC" evidence="1">
    <location>
        <begin position="28"/>
        <end position="183"/>
    </location>
</feature>
<dbReference type="RefSeq" id="WP_108885813.1">
    <property type="nucleotide sequence ID" value="NZ_OMOJ01000002.1"/>
</dbReference>
<proteinExistence type="predicted"/>
<evidence type="ECO:0000313" key="3">
    <source>
        <dbReference type="Proteomes" id="UP000244904"/>
    </source>
</evidence>
<dbReference type="PANTHER" id="PTHR36930:SF1">
    <property type="entry name" value="MOSC DOMAIN-CONTAINING PROTEIN"/>
    <property type="match status" value="1"/>
</dbReference>
<dbReference type="OrthoDB" id="9808413at2"/>
<protein>
    <submittedName>
        <fullName evidence="2">Metal-sulfur cluster biosynthesis proteins YuaD</fullName>
    </submittedName>
</protein>
<dbReference type="GO" id="GO:0003824">
    <property type="term" value="F:catalytic activity"/>
    <property type="evidence" value="ECO:0007669"/>
    <property type="project" value="InterPro"/>
</dbReference>
<evidence type="ECO:0000313" key="2">
    <source>
        <dbReference type="EMBL" id="SPF79985.1"/>
    </source>
</evidence>
<dbReference type="GO" id="GO:0030151">
    <property type="term" value="F:molybdenum ion binding"/>
    <property type="evidence" value="ECO:0007669"/>
    <property type="project" value="InterPro"/>
</dbReference>
<gene>
    <name evidence="2" type="primary">yuaD</name>
    <name evidence="2" type="ORF">PRI8871_01787</name>
</gene>
<sequence>MPALKPTNFQARIVWMGTVPLEGQGIRSSASGALDLTFEGIPGERHSGLTRPSCSRVLSQHPRHTPIANARQLSIVSREELDLIARDMGLDDIRPEWVGATLVLEGIPDFTYIPPSSRLQAESGATLVIDMENRPCVLPGKEIEQDAPGFGAKFKAAARNRRGVTASVEREGRIRMGDTLRLHIPDQRAWSHVLQARSES</sequence>
<reference evidence="3" key="1">
    <citation type="submission" date="2018-03" db="EMBL/GenBank/DDBJ databases">
        <authorList>
            <person name="Rodrigo-Torres L."/>
            <person name="Arahal R. D."/>
            <person name="Lucena T."/>
        </authorList>
    </citation>
    <scope>NUCLEOTIDE SEQUENCE [LARGE SCALE GENOMIC DNA]</scope>
    <source>
        <strain evidence="3">CECT 8871</strain>
    </source>
</reference>
<dbReference type="Pfam" id="PF03473">
    <property type="entry name" value="MOSC"/>
    <property type="match status" value="1"/>
</dbReference>
<dbReference type="InterPro" id="IPR011037">
    <property type="entry name" value="Pyrv_Knase-like_insert_dom_sf"/>
</dbReference>
<dbReference type="Gene3D" id="2.40.33.20">
    <property type="entry name" value="PK beta-barrel domain-like"/>
    <property type="match status" value="1"/>
</dbReference>
<evidence type="ECO:0000259" key="1">
    <source>
        <dbReference type="PROSITE" id="PS51340"/>
    </source>
</evidence>
<dbReference type="EMBL" id="OMOJ01000002">
    <property type="protein sequence ID" value="SPF79985.1"/>
    <property type="molecule type" value="Genomic_DNA"/>
</dbReference>
<dbReference type="Proteomes" id="UP000244904">
    <property type="component" value="Unassembled WGS sequence"/>
</dbReference>
<dbReference type="GO" id="GO:0030170">
    <property type="term" value="F:pyridoxal phosphate binding"/>
    <property type="evidence" value="ECO:0007669"/>
    <property type="project" value="InterPro"/>
</dbReference>
<organism evidence="2 3">
    <name type="scientific">Pseudoprimorskyibacter insulae</name>
    <dbReference type="NCBI Taxonomy" id="1695997"/>
    <lineage>
        <taxon>Bacteria</taxon>
        <taxon>Pseudomonadati</taxon>
        <taxon>Pseudomonadota</taxon>
        <taxon>Alphaproteobacteria</taxon>
        <taxon>Rhodobacterales</taxon>
        <taxon>Paracoccaceae</taxon>
        <taxon>Pseudoprimorskyibacter</taxon>
    </lineage>
</organism>
<keyword evidence="3" id="KW-1185">Reference proteome</keyword>